<protein>
    <submittedName>
        <fullName evidence="1">Uncharacterized protein</fullName>
    </submittedName>
</protein>
<dbReference type="EnsemblPlants" id="Solyc11g065425.1.1">
    <property type="protein sequence ID" value="Solyc11g065425.1.1"/>
    <property type="gene ID" value="Solyc11g065425.1"/>
</dbReference>
<reference evidence="1" key="1">
    <citation type="journal article" date="2012" name="Nature">
        <title>The tomato genome sequence provides insights into fleshy fruit evolution.</title>
        <authorList>
            <consortium name="Tomato Genome Consortium"/>
        </authorList>
    </citation>
    <scope>NUCLEOTIDE SEQUENCE [LARGE SCALE GENOMIC DNA]</scope>
    <source>
        <strain evidence="1">cv. Heinz 1706</strain>
    </source>
</reference>
<organism evidence="1">
    <name type="scientific">Solanum lycopersicum</name>
    <name type="common">Tomato</name>
    <name type="synonym">Lycopersicon esculentum</name>
    <dbReference type="NCBI Taxonomy" id="4081"/>
    <lineage>
        <taxon>Eukaryota</taxon>
        <taxon>Viridiplantae</taxon>
        <taxon>Streptophyta</taxon>
        <taxon>Embryophyta</taxon>
        <taxon>Tracheophyta</taxon>
        <taxon>Spermatophyta</taxon>
        <taxon>Magnoliopsida</taxon>
        <taxon>eudicotyledons</taxon>
        <taxon>Gunneridae</taxon>
        <taxon>Pentapetalae</taxon>
        <taxon>asterids</taxon>
        <taxon>lamiids</taxon>
        <taxon>Solanales</taxon>
        <taxon>Solanaceae</taxon>
        <taxon>Solanoideae</taxon>
        <taxon>Solaneae</taxon>
        <taxon>Solanum</taxon>
        <taxon>Solanum subgen. Lycopersicon</taxon>
    </lineage>
</organism>
<keyword evidence="2" id="KW-1185">Reference proteome</keyword>
<sequence length="289" mass="32462">MPIIQYLYLSPIKKEATYIISNFAARITVSSVVDAIIPRRSDRIANLSEINLPNFSVYPVNVQLIIISAKNPYFVGDVVSTVLKTKKSFVLVDSTLVHLRFLDEKIGGMILIFKEIEPFNSSLRAYTLNIPRECINHGYHWGRVRITSKGMVILEENLLSFSLILLTSSTFILTRGLSFTSITGVNICSLYLTTFVCPFFIYNIWVPSVPLSDSLVVASFLGMLELSSTSSKVDLYFNFSSSRPSLGASGFIHDKRRTNRDFGLWERGKRIFAMRDRGLHTIVGGTVVP</sequence>
<evidence type="ECO:0000313" key="2">
    <source>
        <dbReference type="Proteomes" id="UP000004994"/>
    </source>
</evidence>
<proteinExistence type="predicted"/>
<dbReference type="Gramene" id="Solyc11g065425.1.1">
    <property type="protein sequence ID" value="Solyc11g065425.1.1"/>
    <property type="gene ID" value="Solyc11g065425.1"/>
</dbReference>
<dbReference type="AlphaFoldDB" id="A0A3Q7IYX6"/>
<name>A0A3Q7IYX6_SOLLC</name>
<evidence type="ECO:0000313" key="1">
    <source>
        <dbReference type="EnsemblPlants" id="Solyc11g065425.1.1"/>
    </source>
</evidence>
<reference evidence="1" key="2">
    <citation type="submission" date="2019-01" db="UniProtKB">
        <authorList>
            <consortium name="EnsemblPlants"/>
        </authorList>
    </citation>
    <scope>IDENTIFICATION</scope>
    <source>
        <strain evidence="1">cv. Heinz 1706</strain>
    </source>
</reference>
<dbReference type="InParanoid" id="A0A3Q7IYX6"/>
<accession>A0A3Q7IYX6</accession>
<dbReference type="Proteomes" id="UP000004994">
    <property type="component" value="Chromosome 11"/>
</dbReference>